<accession>A0ABY9CR41</accession>
<keyword evidence="3 7" id="KW-0812">Transmembrane</keyword>
<keyword evidence="5 7" id="KW-0472">Membrane</keyword>
<evidence type="ECO:0000256" key="4">
    <source>
        <dbReference type="ARBA" id="ARBA00022989"/>
    </source>
</evidence>
<feature type="region of interest" description="Disordered" evidence="6">
    <location>
        <begin position="585"/>
        <end position="606"/>
    </location>
</feature>
<feature type="transmembrane region" description="Helical" evidence="7">
    <location>
        <begin position="470"/>
        <end position="492"/>
    </location>
</feature>
<dbReference type="Proteomes" id="UP001227230">
    <property type="component" value="Chromosome 10"/>
</dbReference>
<evidence type="ECO:0000313" key="10">
    <source>
        <dbReference type="Proteomes" id="UP001227230"/>
    </source>
</evidence>
<dbReference type="PROSITE" id="PS50999">
    <property type="entry name" value="COX2_TM"/>
    <property type="match status" value="1"/>
</dbReference>
<name>A0ABY9CR41_VITVI</name>
<dbReference type="PRINTS" id="PR01166">
    <property type="entry name" value="CYCOXIDASEII"/>
</dbReference>
<evidence type="ECO:0000256" key="2">
    <source>
        <dbReference type="ARBA" id="ARBA00007866"/>
    </source>
</evidence>
<dbReference type="Gene3D" id="1.10.287.90">
    <property type="match status" value="1"/>
</dbReference>
<organism evidence="9 10">
    <name type="scientific">Vitis vinifera</name>
    <name type="common">Grape</name>
    <dbReference type="NCBI Taxonomy" id="29760"/>
    <lineage>
        <taxon>Eukaryota</taxon>
        <taxon>Viridiplantae</taxon>
        <taxon>Streptophyta</taxon>
        <taxon>Embryophyta</taxon>
        <taxon>Tracheophyta</taxon>
        <taxon>Spermatophyta</taxon>
        <taxon>Magnoliopsida</taxon>
        <taxon>eudicotyledons</taxon>
        <taxon>Gunneridae</taxon>
        <taxon>Pentapetalae</taxon>
        <taxon>rosids</taxon>
        <taxon>Vitales</taxon>
        <taxon>Vitaceae</taxon>
        <taxon>Viteae</taxon>
        <taxon>Vitis</taxon>
    </lineage>
</organism>
<dbReference type="PANTHER" id="PTHR22888:SF9">
    <property type="entry name" value="CYTOCHROME C OXIDASE SUBUNIT 2"/>
    <property type="match status" value="1"/>
</dbReference>
<evidence type="ECO:0000259" key="8">
    <source>
        <dbReference type="PROSITE" id="PS50999"/>
    </source>
</evidence>
<dbReference type="InterPro" id="IPR045187">
    <property type="entry name" value="CcO_II"/>
</dbReference>
<keyword evidence="4 7" id="KW-1133">Transmembrane helix</keyword>
<evidence type="ECO:0000256" key="5">
    <source>
        <dbReference type="ARBA" id="ARBA00023136"/>
    </source>
</evidence>
<proteinExistence type="inferred from homology"/>
<gene>
    <name evidence="9" type="ORF">VitviT2T_015778</name>
</gene>
<feature type="transmembrane region" description="Helical" evidence="7">
    <location>
        <begin position="429"/>
        <end position="449"/>
    </location>
</feature>
<protein>
    <recommendedName>
        <fullName evidence="8">Cytochrome oxidase subunit II transmembrane region profile domain-containing protein</fullName>
    </recommendedName>
</protein>
<evidence type="ECO:0000256" key="3">
    <source>
        <dbReference type="ARBA" id="ARBA00022692"/>
    </source>
</evidence>
<evidence type="ECO:0000256" key="1">
    <source>
        <dbReference type="ARBA" id="ARBA00004141"/>
    </source>
</evidence>
<evidence type="ECO:0000256" key="6">
    <source>
        <dbReference type="SAM" id="MobiDB-lite"/>
    </source>
</evidence>
<feature type="region of interest" description="Disordered" evidence="6">
    <location>
        <begin position="252"/>
        <end position="278"/>
    </location>
</feature>
<keyword evidence="10" id="KW-1185">Reference proteome</keyword>
<dbReference type="InterPro" id="IPR011759">
    <property type="entry name" value="Cyt_c_oxidase_su2_TM_dom"/>
</dbReference>
<dbReference type="SUPFAM" id="SSF81464">
    <property type="entry name" value="Cytochrome c oxidase subunit II-like, transmembrane region"/>
    <property type="match status" value="1"/>
</dbReference>
<sequence>MGGGRIPSAKAGDMRLIGSEDGSFGYSTSSTRWVGGGPSPYAFGQRENHPFFPFFRVEGSMNQPIADHSFCYSAHYLALPNQRQGRVGKRAWSTYAYIHSVKRKKMNVDRAESLVYVNYNHRMLSQYREDYEGLHQKWDAFADDDNFENDTEAIENRESCLLHDDHVSHITARPSFATSSLPPRDLSQGIVHFNSRTKASGGQNLRDGACSEREDCMAVANRVIPRGFNGAGWLALARALHSVIGNGEVSGSASSLLPDPLRDPTIPSKAPTSKDLTHSTSVCRAETLGVNVLAPTELFTAVGGEIDEKLGSNSIKTFYGGSHIGALGVWSSTIWWDVKLSFRKWSSEVNALPVGWPRPGENATNRMRGGLLSSMLIFSMLQNEIPNLERPKRGCSTNQSPEVAEPWQLGSQDAATPIMQGVMDLHHDIFFFLILILVFVSRILVRALWHFHYKKNPIPQRIVHGTTIEILRTIFPSIIPMFIAIPSFVLLYSMDEVVVDPAITIKAIGHQCQGRGSSMRSDRNALMRVTERLSSGSSHLPAPLNPSRYHLAPGSDDLDHTKTKPKALLIDLYYKLAVNNGALRPVPPTRTLPPKERGMETGIKWR</sequence>
<comment type="subcellular location">
    <subcellularLocation>
        <location evidence="1">Membrane</location>
        <topology evidence="1">Multi-pass membrane protein</topology>
    </subcellularLocation>
</comment>
<dbReference type="EMBL" id="CP126657">
    <property type="protein sequence ID" value="WJZ97148.1"/>
    <property type="molecule type" value="Genomic_DNA"/>
</dbReference>
<reference evidence="9 10" key="1">
    <citation type="journal article" date="2023" name="Hortic Res">
        <title>The complete reference genome for grapevine (Vitis vinifera L.) genetics and breeding.</title>
        <authorList>
            <person name="Shi X."/>
            <person name="Cao S."/>
            <person name="Wang X."/>
            <person name="Huang S."/>
            <person name="Wang Y."/>
            <person name="Liu Z."/>
            <person name="Liu W."/>
            <person name="Leng X."/>
            <person name="Peng Y."/>
            <person name="Wang N."/>
            <person name="Wang Y."/>
            <person name="Ma Z."/>
            <person name="Xu X."/>
            <person name="Zhang F."/>
            <person name="Xue H."/>
            <person name="Zhong H."/>
            <person name="Wang Y."/>
            <person name="Zhang K."/>
            <person name="Velt A."/>
            <person name="Avia K."/>
            <person name="Holtgrawe D."/>
            <person name="Grimplet J."/>
            <person name="Matus J.T."/>
            <person name="Ware D."/>
            <person name="Wu X."/>
            <person name="Wang H."/>
            <person name="Liu C."/>
            <person name="Fang Y."/>
            <person name="Rustenholz C."/>
            <person name="Cheng Z."/>
            <person name="Xiao H."/>
            <person name="Zhou Y."/>
        </authorList>
    </citation>
    <scope>NUCLEOTIDE SEQUENCE [LARGE SCALE GENOMIC DNA]</scope>
    <source>
        <strain evidence="10">cv. Pinot noir / PN40024</strain>
        <tissue evidence="9">Leaf</tissue>
    </source>
</reference>
<feature type="domain" description="Cytochrome oxidase subunit II transmembrane region profile" evidence="8">
    <location>
        <begin position="403"/>
        <end position="498"/>
    </location>
</feature>
<dbReference type="InterPro" id="IPR036257">
    <property type="entry name" value="Cyt_c_oxidase_su2_TM_sf"/>
</dbReference>
<evidence type="ECO:0000256" key="7">
    <source>
        <dbReference type="SAM" id="Phobius"/>
    </source>
</evidence>
<dbReference type="PANTHER" id="PTHR22888">
    <property type="entry name" value="CYTOCHROME C OXIDASE, SUBUNIT II"/>
    <property type="match status" value="1"/>
</dbReference>
<comment type="similarity">
    <text evidence="2">Belongs to the cytochrome c oxidase subunit 2 family.</text>
</comment>
<dbReference type="Pfam" id="PF02790">
    <property type="entry name" value="COX2_TM"/>
    <property type="match status" value="1"/>
</dbReference>
<evidence type="ECO:0000313" key="9">
    <source>
        <dbReference type="EMBL" id="WJZ97148.1"/>
    </source>
</evidence>